<organism evidence="2 3">
    <name type="scientific">Saccharothrix australiensis</name>
    <dbReference type="NCBI Taxonomy" id="2072"/>
    <lineage>
        <taxon>Bacteria</taxon>
        <taxon>Bacillati</taxon>
        <taxon>Actinomycetota</taxon>
        <taxon>Actinomycetes</taxon>
        <taxon>Pseudonocardiales</taxon>
        <taxon>Pseudonocardiaceae</taxon>
        <taxon>Saccharothrix</taxon>
    </lineage>
</organism>
<dbReference type="Proteomes" id="UP000282084">
    <property type="component" value="Unassembled WGS sequence"/>
</dbReference>
<sequence>MAVGTTRAKRRLGRHVRPILERTGLKPIEVSKLVRTSKDTVDRLLSGANLPRFPTFLAIMTVIKATEEELAEGTVLWERANQDAVVVEHAAALSSRYLRFRMDEGEASRERSLSQQIVPGLLQLGGYAEALGDRARVLMAGRGWMERAAAERRDRQGLLSREPTFRLHALIDEVALHRVVGGHELMATQLAHLIEVAAQDNVTIQILPFDAGSYGLHFGALTLLDYPEPDEPLSVYIEEHTGIKVVEDAQEADRLVAAWEDAARLALDPEQSMKRIEEVRTTRYAA</sequence>
<dbReference type="AlphaFoldDB" id="A0A495VX75"/>
<dbReference type="EMBL" id="RBXO01000001">
    <property type="protein sequence ID" value="RKT54012.1"/>
    <property type="molecule type" value="Genomic_DNA"/>
</dbReference>
<dbReference type="Pfam" id="PF13560">
    <property type="entry name" value="HTH_31"/>
    <property type="match status" value="1"/>
</dbReference>
<gene>
    <name evidence="2" type="ORF">C8E97_2600</name>
</gene>
<dbReference type="OrthoDB" id="4285266at2"/>
<dbReference type="GO" id="GO:0003677">
    <property type="term" value="F:DNA binding"/>
    <property type="evidence" value="ECO:0007669"/>
    <property type="project" value="InterPro"/>
</dbReference>
<evidence type="ECO:0000313" key="3">
    <source>
        <dbReference type="Proteomes" id="UP000282084"/>
    </source>
</evidence>
<dbReference type="InterPro" id="IPR010982">
    <property type="entry name" value="Lambda_DNA-bd_dom_sf"/>
</dbReference>
<proteinExistence type="predicted"/>
<dbReference type="RefSeq" id="WP_147455087.1">
    <property type="nucleotide sequence ID" value="NZ_RBXO01000001.1"/>
</dbReference>
<accession>A0A495VX75</accession>
<feature type="domain" description="DUF5753" evidence="1">
    <location>
        <begin position="104"/>
        <end position="278"/>
    </location>
</feature>
<evidence type="ECO:0000259" key="1">
    <source>
        <dbReference type="Pfam" id="PF19054"/>
    </source>
</evidence>
<reference evidence="2 3" key="1">
    <citation type="submission" date="2018-10" db="EMBL/GenBank/DDBJ databases">
        <title>Sequencing the genomes of 1000 actinobacteria strains.</title>
        <authorList>
            <person name="Klenk H.-P."/>
        </authorList>
    </citation>
    <scope>NUCLEOTIDE SEQUENCE [LARGE SCALE GENOMIC DNA]</scope>
    <source>
        <strain evidence="2 3">DSM 43800</strain>
    </source>
</reference>
<evidence type="ECO:0000313" key="2">
    <source>
        <dbReference type="EMBL" id="RKT54012.1"/>
    </source>
</evidence>
<comment type="caution">
    <text evidence="2">The sequence shown here is derived from an EMBL/GenBank/DDBJ whole genome shotgun (WGS) entry which is preliminary data.</text>
</comment>
<name>A0A495VX75_9PSEU</name>
<protein>
    <recommendedName>
        <fullName evidence="1">DUF5753 domain-containing protein</fullName>
    </recommendedName>
</protein>
<dbReference type="SUPFAM" id="SSF47413">
    <property type="entry name" value="lambda repressor-like DNA-binding domains"/>
    <property type="match status" value="1"/>
</dbReference>
<dbReference type="Pfam" id="PF19054">
    <property type="entry name" value="DUF5753"/>
    <property type="match status" value="1"/>
</dbReference>
<keyword evidence="3" id="KW-1185">Reference proteome</keyword>
<dbReference type="InterPro" id="IPR043917">
    <property type="entry name" value="DUF5753"/>
</dbReference>